<feature type="compositionally biased region" description="Pro residues" evidence="2">
    <location>
        <begin position="242"/>
        <end position="252"/>
    </location>
</feature>
<dbReference type="Pfam" id="PF01484">
    <property type="entry name" value="Col_cuticle_N"/>
    <property type="match status" value="1"/>
</dbReference>
<feature type="domain" description="Nematode cuticle collagen N-terminal" evidence="4">
    <location>
        <begin position="17"/>
        <end position="69"/>
    </location>
</feature>
<dbReference type="PANTHER" id="PTHR24637">
    <property type="entry name" value="COLLAGEN"/>
    <property type="match status" value="1"/>
</dbReference>
<dbReference type="WBParaSite" id="PTRK_0000130800.1">
    <property type="protein sequence ID" value="PTRK_0000130800.1"/>
    <property type="gene ID" value="PTRK_0000130800"/>
</dbReference>
<keyword evidence="1" id="KW-0677">Repeat</keyword>
<feature type="compositionally biased region" description="Pro residues" evidence="2">
    <location>
        <begin position="214"/>
        <end position="224"/>
    </location>
</feature>
<feature type="compositionally biased region" description="Low complexity" evidence="2">
    <location>
        <begin position="254"/>
        <end position="265"/>
    </location>
</feature>
<keyword evidence="3" id="KW-0812">Transmembrane</keyword>
<dbReference type="STRING" id="131310.A0A0N4Z329"/>
<reference evidence="6" key="1">
    <citation type="submission" date="2017-02" db="UniProtKB">
        <authorList>
            <consortium name="WormBaseParasite"/>
        </authorList>
    </citation>
    <scope>IDENTIFICATION</scope>
</reference>
<dbReference type="AlphaFoldDB" id="A0A0N4Z329"/>
<evidence type="ECO:0000256" key="3">
    <source>
        <dbReference type="SAM" id="Phobius"/>
    </source>
</evidence>
<protein>
    <submittedName>
        <fullName evidence="6">Col_cuticle_N domain-containing protein</fullName>
    </submittedName>
</protein>
<dbReference type="GO" id="GO:0042302">
    <property type="term" value="F:structural constituent of cuticle"/>
    <property type="evidence" value="ECO:0007669"/>
    <property type="project" value="InterPro"/>
</dbReference>
<evidence type="ECO:0000259" key="4">
    <source>
        <dbReference type="SMART" id="SM01088"/>
    </source>
</evidence>
<proteinExistence type="predicted"/>
<dbReference type="InterPro" id="IPR008160">
    <property type="entry name" value="Collagen"/>
</dbReference>
<organism evidence="5 6">
    <name type="scientific">Parastrongyloides trichosuri</name>
    <name type="common">Possum-specific nematode worm</name>
    <dbReference type="NCBI Taxonomy" id="131310"/>
    <lineage>
        <taxon>Eukaryota</taxon>
        <taxon>Metazoa</taxon>
        <taxon>Ecdysozoa</taxon>
        <taxon>Nematoda</taxon>
        <taxon>Chromadorea</taxon>
        <taxon>Rhabditida</taxon>
        <taxon>Tylenchina</taxon>
        <taxon>Panagrolaimomorpha</taxon>
        <taxon>Strongyloidoidea</taxon>
        <taxon>Strongyloididae</taxon>
        <taxon>Parastrongyloides</taxon>
    </lineage>
</organism>
<evidence type="ECO:0000313" key="6">
    <source>
        <dbReference type="WBParaSite" id="PTRK_0000130800.1"/>
    </source>
</evidence>
<sequence length="317" mass="32586">MENLVKKESDQHKQMRRFAIAAVCISTAAVITAVLTLPMLYYYVQNVQSLVNVESDFCRMQSRDLMYEMYALQKESGSTRQKRHWLFGQWVPDNNQGGGYGAPAPAASNGYEPVVDPEPAPTCCPCLQGPPGPPGPPGCDGNDGIDGLPGRDGKNGRDGNITPSDAPNEPCIICPPGAPGVSGPQGAKGPQGPRGANGFHGTDGKRGEMGMAGPPGPMGLPGPEGPQGKKGPDGRVIDIEGPPGPPGAPGPQGPQGQKGPRGTPGRSIPGPKGPCGEPGRQGRDGKKGNTGPKGPLGSKGPNGDCFHCPTPRTPPGY</sequence>
<feature type="region of interest" description="Disordered" evidence="2">
    <location>
        <begin position="135"/>
        <end position="317"/>
    </location>
</feature>
<feature type="transmembrane region" description="Helical" evidence="3">
    <location>
        <begin position="20"/>
        <end position="44"/>
    </location>
</feature>
<keyword evidence="3" id="KW-1133">Transmembrane helix</keyword>
<evidence type="ECO:0000256" key="1">
    <source>
        <dbReference type="ARBA" id="ARBA00022737"/>
    </source>
</evidence>
<accession>A0A0N4Z329</accession>
<dbReference type="Pfam" id="PF01391">
    <property type="entry name" value="Collagen"/>
    <property type="match status" value="1"/>
</dbReference>
<dbReference type="SMART" id="SM01088">
    <property type="entry name" value="Col_cuticle_N"/>
    <property type="match status" value="1"/>
</dbReference>
<evidence type="ECO:0000313" key="5">
    <source>
        <dbReference type="Proteomes" id="UP000038045"/>
    </source>
</evidence>
<dbReference type="InterPro" id="IPR002486">
    <property type="entry name" value="Col_cuticle_N"/>
</dbReference>
<dbReference type="PANTHER" id="PTHR24637:SF389">
    <property type="entry name" value="COLLAGEN STRUCTURAL"/>
    <property type="match status" value="1"/>
</dbReference>
<keyword evidence="5" id="KW-1185">Reference proteome</keyword>
<dbReference type="Proteomes" id="UP000038045">
    <property type="component" value="Unplaced"/>
</dbReference>
<evidence type="ECO:0000256" key="2">
    <source>
        <dbReference type="SAM" id="MobiDB-lite"/>
    </source>
</evidence>
<name>A0A0N4Z329_PARTI</name>
<keyword evidence="3" id="KW-0472">Membrane</keyword>